<proteinExistence type="predicted"/>
<evidence type="ECO:0000256" key="4">
    <source>
        <dbReference type="ARBA" id="ARBA00022723"/>
    </source>
</evidence>
<evidence type="ECO:0000259" key="12">
    <source>
        <dbReference type="Pfam" id="PF05425"/>
    </source>
</evidence>
<reference evidence="13 14" key="1">
    <citation type="submission" date="2016-02" db="EMBL/GenBank/DDBJ databases">
        <title>Complete genome sequence of Halocynthiibacter arcticus PAMC 20958t from arctic marine sediment.</title>
        <authorList>
            <person name="Lee Y.M."/>
            <person name="Baek K."/>
            <person name="Lee H.K."/>
            <person name="Shin S.C."/>
        </authorList>
    </citation>
    <scope>NUCLEOTIDE SEQUENCE [LARGE SCALE GENOMIC DNA]</scope>
    <source>
        <strain evidence="13">PAMC 20958</strain>
    </source>
</reference>
<dbReference type="InterPro" id="IPR014756">
    <property type="entry name" value="Ig_E-set"/>
</dbReference>
<keyword evidence="4" id="KW-0479">Metal-binding</keyword>
<evidence type="ECO:0008006" key="15">
    <source>
        <dbReference type="Google" id="ProtNLM"/>
    </source>
</evidence>
<keyword evidence="2" id="KW-1003">Cell membrane</keyword>
<feature type="signal peptide" evidence="10">
    <location>
        <begin position="1"/>
        <end position="29"/>
    </location>
</feature>
<evidence type="ECO:0000313" key="14">
    <source>
        <dbReference type="Proteomes" id="UP000070371"/>
    </source>
</evidence>
<feature type="transmembrane region" description="Helical" evidence="9">
    <location>
        <begin position="302"/>
        <end position="323"/>
    </location>
</feature>
<dbReference type="OrthoDB" id="8374223at2"/>
<evidence type="ECO:0000313" key="13">
    <source>
        <dbReference type="EMBL" id="AML53331.1"/>
    </source>
</evidence>
<feature type="transmembrane region" description="Helical" evidence="9">
    <location>
        <begin position="173"/>
        <end position="195"/>
    </location>
</feature>
<gene>
    <name evidence="13" type="ORF">RC74_20610</name>
</gene>
<keyword evidence="8 9" id="KW-0472">Membrane</keyword>
<dbReference type="InterPro" id="IPR008457">
    <property type="entry name" value="Cu-R_CopD_dom"/>
</dbReference>
<dbReference type="SUPFAM" id="SSF81296">
    <property type="entry name" value="E set domains"/>
    <property type="match status" value="1"/>
</dbReference>
<dbReference type="GO" id="GO:0005886">
    <property type="term" value="C:plasma membrane"/>
    <property type="evidence" value="ECO:0007669"/>
    <property type="project" value="UniProtKB-SubCell"/>
</dbReference>
<feature type="transmembrane region" description="Helical" evidence="9">
    <location>
        <begin position="335"/>
        <end position="356"/>
    </location>
</feature>
<dbReference type="InterPro" id="IPR032694">
    <property type="entry name" value="CopC/D"/>
</dbReference>
<dbReference type="GO" id="GO:0046688">
    <property type="term" value="P:response to copper ion"/>
    <property type="evidence" value="ECO:0007669"/>
    <property type="project" value="InterPro"/>
</dbReference>
<feature type="transmembrane region" description="Helical" evidence="9">
    <location>
        <begin position="270"/>
        <end position="290"/>
    </location>
</feature>
<evidence type="ECO:0000256" key="8">
    <source>
        <dbReference type="ARBA" id="ARBA00023136"/>
    </source>
</evidence>
<protein>
    <recommendedName>
        <fullName evidence="15">Copper resistance protein CopC</fullName>
    </recommendedName>
</protein>
<keyword evidence="7" id="KW-0186">Copper</keyword>
<comment type="subcellular location">
    <subcellularLocation>
        <location evidence="1">Cell membrane</location>
        <topology evidence="1">Multi-pass membrane protein</topology>
    </subcellularLocation>
</comment>
<feature type="transmembrane region" description="Helical" evidence="9">
    <location>
        <begin position="141"/>
        <end position="161"/>
    </location>
</feature>
<dbReference type="Pfam" id="PF05425">
    <property type="entry name" value="CopD"/>
    <property type="match status" value="1"/>
</dbReference>
<evidence type="ECO:0000256" key="6">
    <source>
        <dbReference type="ARBA" id="ARBA00022989"/>
    </source>
</evidence>
<dbReference type="InterPro" id="IPR014755">
    <property type="entry name" value="Cu-Rt/internalin_Ig-like"/>
</dbReference>
<keyword evidence="5 10" id="KW-0732">Signal</keyword>
<dbReference type="InterPro" id="IPR007348">
    <property type="entry name" value="CopC_dom"/>
</dbReference>
<accession>A0A126V4S1</accession>
<keyword evidence="14" id="KW-1185">Reference proteome</keyword>
<dbReference type="EMBL" id="CP014327">
    <property type="protein sequence ID" value="AML53331.1"/>
    <property type="molecule type" value="Genomic_DNA"/>
</dbReference>
<organism evidence="13 14">
    <name type="scientific">Falsihalocynthiibacter arcticus</name>
    <dbReference type="NCBI Taxonomy" id="1579316"/>
    <lineage>
        <taxon>Bacteria</taxon>
        <taxon>Pseudomonadati</taxon>
        <taxon>Pseudomonadota</taxon>
        <taxon>Alphaproteobacteria</taxon>
        <taxon>Rhodobacterales</taxon>
        <taxon>Roseobacteraceae</taxon>
        <taxon>Falsihalocynthiibacter</taxon>
    </lineage>
</organism>
<dbReference type="KEGG" id="hat:RC74_20610"/>
<evidence type="ECO:0000259" key="11">
    <source>
        <dbReference type="Pfam" id="PF04234"/>
    </source>
</evidence>
<dbReference type="AlphaFoldDB" id="A0A126V4S1"/>
<name>A0A126V4S1_9RHOB</name>
<dbReference type="Gene3D" id="2.60.40.1220">
    <property type="match status" value="1"/>
</dbReference>
<sequence length="519" mass="53507">MTRLTGILNRLLCTLIAVLALASPAFAHAEFQGSNPAADALLDTLPETVNLRFSEPVGVLTMEWLLPDGTRSAAEASAKPDELSISAPPEAGRGTYVLNWRVASADGHPVGGALVFSVGEVTGGAEPDLPATAIPTIAARYLAVLSMVLAVGAALYAAMIAPLPPVAARIERVSALAALPLAGVALGAYGLDLLGRGFPALLSPAPWIAAVSAPRGWGLLVGAVAALIAGSSIRGRGVALLALGLGAISLAVSGHASVGQDRWIGQPLMGLHAAALIFWIGGLPPLIASISGSNSLRTLHRFSNVALPTVIVLVASGLGLIIMRRVDVATLIGSNWGKLLAFKLVLVACMLALALLNKARLTPALTAAPLAGQTRLRRSIGAEIALGMAVLLVAMCFRLTPPPGAEEATDPIYLHLHGAKLMADVTLSDAPPGAINITIYFADDGAEPLLPKETSLSFSDTLEGIGPIKIDAKLTPEGTWQAGPLTLPTEGPWEMKLSVLITDFVQSTLTATFAKPEKR</sequence>
<evidence type="ECO:0000256" key="9">
    <source>
        <dbReference type="SAM" id="Phobius"/>
    </source>
</evidence>
<feature type="transmembrane region" description="Helical" evidence="9">
    <location>
        <begin position="237"/>
        <end position="258"/>
    </location>
</feature>
<dbReference type="Pfam" id="PF04234">
    <property type="entry name" value="CopC"/>
    <property type="match status" value="1"/>
</dbReference>
<evidence type="ECO:0000256" key="1">
    <source>
        <dbReference type="ARBA" id="ARBA00004651"/>
    </source>
</evidence>
<dbReference type="PANTHER" id="PTHR34820">
    <property type="entry name" value="INNER MEMBRANE PROTEIN YEBZ"/>
    <property type="match status" value="1"/>
</dbReference>
<evidence type="ECO:0000256" key="5">
    <source>
        <dbReference type="ARBA" id="ARBA00022729"/>
    </source>
</evidence>
<evidence type="ECO:0000256" key="10">
    <source>
        <dbReference type="SAM" id="SignalP"/>
    </source>
</evidence>
<dbReference type="PANTHER" id="PTHR34820:SF4">
    <property type="entry name" value="INNER MEMBRANE PROTEIN YEBZ"/>
    <property type="match status" value="1"/>
</dbReference>
<dbReference type="STRING" id="1579316.RC74_20610"/>
<dbReference type="GO" id="GO:0005507">
    <property type="term" value="F:copper ion binding"/>
    <property type="evidence" value="ECO:0007669"/>
    <property type="project" value="InterPro"/>
</dbReference>
<dbReference type="RefSeq" id="WP_052274669.1">
    <property type="nucleotide sequence ID" value="NZ_CP014327.1"/>
</dbReference>
<evidence type="ECO:0000256" key="2">
    <source>
        <dbReference type="ARBA" id="ARBA00022475"/>
    </source>
</evidence>
<dbReference type="GO" id="GO:0042597">
    <property type="term" value="C:periplasmic space"/>
    <property type="evidence" value="ECO:0007669"/>
    <property type="project" value="InterPro"/>
</dbReference>
<dbReference type="Proteomes" id="UP000070371">
    <property type="component" value="Chromosome"/>
</dbReference>
<feature type="domain" description="Copper resistance protein D" evidence="12">
    <location>
        <begin position="297"/>
        <end position="395"/>
    </location>
</feature>
<keyword evidence="3 9" id="KW-0812">Transmembrane</keyword>
<keyword evidence="6 9" id="KW-1133">Transmembrane helix</keyword>
<feature type="transmembrane region" description="Helical" evidence="9">
    <location>
        <begin position="207"/>
        <end position="230"/>
    </location>
</feature>
<evidence type="ECO:0000256" key="7">
    <source>
        <dbReference type="ARBA" id="ARBA00023008"/>
    </source>
</evidence>
<feature type="domain" description="CopC" evidence="11">
    <location>
        <begin position="28"/>
        <end position="118"/>
    </location>
</feature>
<evidence type="ECO:0000256" key="3">
    <source>
        <dbReference type="ARBA" id="ARBA00022692"/>
    </source>
</evidence>
<dbReference type="GO" id="GO:0006825">
    <property type="term" value="P:copper ion transport"/>
    <property type="evidence" value="ECO:0007669"/>
    <property type="project" value="InterPro"/>
</dbReference>
<feature type="chain" id="PRO_5007443337" description="Copper resistance protein CopC" evidence="10">
    <location>
        <begin position="30"/>
        <end position="519"/>
    </location>
</feature>